<dbReference type="Proteomes" id="UP001243330">
    <property type="component" value="Unassembled WGS sequence"/>
</dbReference>
<organism evidence="2 3">
    <name type="scientific">Colletotrichum chrysophilum</name>
    <dbReference type="NCBI Taxonomy" id="1836956"/>
    <lineage>
        <taxon>Eukaryota</taxon>
        <taxon>Fungi</taxon>
        <taxon>Dikarya</taxon>
        <taxon>Ascomycota</taxon>
        <taxon>Pezizomycotina</taxon>
        <taxon>Sordariomycetes</taxon>
        <taxon>Hypocreomycetidae</taxon>
        <taxon>Glomerellales</taxon>
        <taxon>Glomerellaceae</taxon>
        <taxon>Colletotrichum</taxon>
        <taxon>Colletotrichum gloeosporioides species complex</taxon>
    </lineage>
</organism>
<gene>
    <name evidence="2" type="ORF">CCHR01_10801</name>
</gene>
<evidence type="ECO:0000256" key="1">
    <source>
        <dbReference type="SAM" id="MobiDB-lite"/>
    </source>
</evidence>
<name>A0AAD9AJC3_9PEZI</name>
<protein>
    <submittedName>
        <fullName evidence="2">Uncharacterized protein</fullName>
    </submittedName>
</protein>
<feature type="region of interest" description="Disordered" evidence="1">
    <location>
        <begin position="108"/>
        <end position="190"/>
    </location>
</feature>
<dbReference type="AlphaFoldDB" id="A0AAD9AJC3"/>
<feature type="region of interest" description="Disordered" evidence="1">
    <location>
        <begin position="252"/>
        <end position="279"/>
    </location>
</feature>
<proteinExistence type="predicted"/>
<evidence type="ECO:0000313" key="3">
    <source>
        <dbReference type="Proteomes" id="UP001243330"/>
    </source>
</evidence>
<dbReference type="EMBL" id="JAQOWY010000231">
    <property type="protein sequence ID" value="KAK1846574.1"/>
    <property type="molecule type" value="Genomic_DNA"/>
</dbReference>
<feature type="compositionally biased region" description="Polar residues" evidence="1">
    <location>
        <begin position="252"/>
        <end position="261"/>
    </location>
</feature>
<evidence type="ECO:0000313" key="2">
    <source>
        <dbReference type="EMBL" id="KAK1846574.1"/>
    </source>
</evidence>
<accession>A0AAD9AJC3</accession>
<comment type="caution">
    <text evidence="2">The sequence shown here is derived from an EMBL/GenBank/DDBJ whole genome shotgun (WGS) entry which is preliminary data.</text>
</comment>
<reference evidence="2" key="1">
    <citation type="submission" date="2023-01" db="EMBL/GenBank/DDBJ databases">
        <title>Colletotrichum chrysophilum M932 genome sequence.</title>
        <authorList>
            <person name="Baroncelli R."/>
        </authorList>
    </citation>
    <scope>NUCLEOTIDE SEQUENCE</scope>
    <source>
        <strain evidence="2">M932</strain>
    </source>
</reference>
<keyword evidence="3" id="KW-1185">Reference proteome</keyword>
<sequence length="279" mass="30440">MERKASPAAQGARLFCSHCGGPRSPDCRPPVGDDSAPDCVQMFLVRFRRLQGVVRCSEVIVPAEALEQLRRVPTLQGRTAWSRRGSSLPYLRRYLPHFTAEWVAPGPARPVHARRSPGQLTPALREVPRGRFASPPPHISVSDHRPSTSQPAASKQAGKADSEQRTTNSAQVAMEPSTGHTEHGSAAQQSGHYYVRYVRTGIRTDDEQAPHDVQGIYGPLALLSRSSPHPMSLHQSHSALLPCLVSVRLSPAQPSQQNNATDDLKEQQLTGAGWPPTNE</sequence>